<dbReference type="InterPro" id="IPR005588">
    <property type="entry name" value="MucB_RseB"/>
</dbReference>
<dbReference type="Gene3D" id="3.30.200.100">
    <property type="entry name" value="MucB/RseB, C-terminal domain"/>
    <property type="match status" value="1"/>
</dbReference>
<evidence type="ECO:0000256" key="3">
    <source>
        <dbReference type="ARBA" id="ARBA00022729"/>
    </source>
</evidence>
<dbReference type="InterPro" id="IPR033434">
    <property type="entry name" value="MucB/RseB_N"/>
</dbReference>
<dbReference type="GO" id="GO:0032885">
    <property type="term" value="P:regulation of polysaccharide biosynthetic process"/>
    <property type="evidence" value="ECO:0007669"/>
    <property type="project" value="TreeGrafter"/>
</dbReference>
<sequence length="324" mass="35962">MRSLIRRLGLLLWLLPLAGQAAESGDPWLMLDKANQAAHQLNYKGVFVYQAGANVSSMQIMHVNYGPSGEFARLVLLDGVPREMLRQGNDVVIYQPKSEKVMVDKRRLQNGFPAVLPKLTDDLKANYQIKLGGTERIGGHEGQMVTLDPRDKLRYRCKLWIERESGLLLKMAILNDKDEVIEQVAFSQLMLVDSDNSDWFHPDIQRGKSYVMAPEETVTPIPARDESWTVTHLPPGFRKTEQVKRAVPGKPYPVSHLVFWDGLASVSVFIEPVSQGVSVPKVGSFSQGATNVLVTVHDGHQVVVMGEVPAATVAQISNGVVFNK</sequence>
<comment type="similarity">
    <text evidence="2">Belongs to the RseB family.</text>
</comment>
<evidence type="ECO:0000313" key="8">
    <source>
        <dbReference type="EMBL" id="GBG12873.1"/>
    </source>
</evidence>
<dbReference type="PIRSF" id="PIRSF005427">
    <property type="entry name" value="RseB"/>
    <property type="match status" value="1"/>
</dbReference>
<proteinExistence type="inferred from homology"/>
<dbReference type="GO" id="GO:0045152">
    <property type="term" value="F:antisigma factor binding"/>
    <property type="evidence" value="ECO:0007669"/>
    <property type="project" value="TreeGrafter"/>
</dbReference>
<dbReference type="InterPro" id="IPR033436">
    <property type="entry name" value="MucB/RseB_C"/>
</dbReference>
<dbReference type="InterPro" id="IPR029046">
    <property type="entry name" value="LolA/LolB/LppX"/>
</dbReference>
<feature type="chain" id="PRO_5015314743" evidence="5">
    <location>
        <begin position="22"/>
        <end position="324"/>
    </location>
</feature>
<dbReference type="Pfam" id="PF17188">
    <property type="entry name" value="MucB_RseB_C"/>
    <property type="match status" value="1"/>
</dbReference>
<keyword evidence="9" id="KW-1185">Reference proteome</keyword>
<name>A0A2R5F7J0_9PROT</name>
<dbReference type="SUPFAM" id="SSF89392">
    <property type="entry name" value="Prokaryotic lipoproteins and lipoprotein localization factors"/>
    <property type="match status" value="1"/>
</dbReference>
<dbReference type="EMBL" id="BDOQ01000002">
    <property type="protein sequence ID" value="GBG12873.1"/>
    <property type="molecule type" value="Genomic_DNA"/>
</dbReference>
<dbReference type="GO" id="GO:0030288">
    <property type="term" value="C:outer membrane-bounded periplasmic space"/>
    <property type="evidence" value="ECO:0007669"/>
    <property type="project" value="TreeGrafter"/>
</dbReference>
<reference evidence="8 9" key="1">
    <citation type="journal article" date="2018" name="Environ. Microbiol.">
        <title>Isolation and genomic characterization of Novimethylophilus kurashikiensis gen. nov. sp. nov., a new lanthanide-dependent methylotrophic species of Methylophilaceae.</title>
        <authorList>
            <person name="Lv H."/>
            <person name="Sahin N."/>
            <person name="Tani A."/>
        </authorList>
    </citation>
    <scope>NUCLEOTIDE SEQUENCE [LARGE SCALE GENOMIC DNA]</scope>
    <source>
        <strain evidence="8 9">La2-4</strain>
    </source>
</reference>
<dbReference type="OrthoDB" id="7067274at2"/>
<dbReference type="InterPro" id="IPR038484">
    <property type="entry name" value="MucB/RseB_C_sf"/>
</dbReference>
<dbReference type="RefSeq" id="WP_109014095.1">
    <property type="nucleotide sequence ID" value="NZ_BDOQ01000002.1"/>
</dbReference>
<dbReference type="PANTHER" id="PTHR38782:SF1">
    <property type="entry name" value="SIGMA-E FACTOR REGULATORY PROTEIN RSEB"/>
    <property type="match status" value="1"/>
</dbReference>
<evidence type="ECO:0000256" key="1">
    <source>
        <dbReference type="ARBA" id="ARBA00004418"/>
    </source>
</evidence>
<evidence type="ECO:0000259" key="7">
    <source>
        <dbReference type="Pfam" id="PF17188"/>
    </source>
</evidence>
<dbReference type="Proteomes" id="UP000245081">
    <property type="component" value="Unassembled WGS sequence"/>
</dbReference>
<feature type="signal peptide" evidence="5">
    <location>
        <begin position="1"/>
        <end position="21"/>
    </location>
</feature>
<comment type="caution">
    <text evidence="8">The sequence shown here is derived from an EMBL/GenBank/DDBJ whole genome shotgun (WGS) entry which is preliminary data.</text>
</comment>
<keyword evidence="4" id="KW-0574">Periplasm</keyword>
<evidence type="ECO:0000259" key="6">
    <source>
        <dbReference type="Pfam" id="PF03888"/>
    </source>
</evidence>
<organism evidence="8 9">
    <name type="scientific">Novimethylophilus kurashikiensis</name>
    <dbReference type="NCBI Taxonomy" id="1825523"/>
    <lineage>
        <taxon>Bacteria</taxon>
        <taxon>Pseudomonadati</taxon>
        <taxon>Pseudomonadota</taxon>
        <taxon>Betaproteobacteria</taxon>
        <taxon>Nitrosomonadales</taxon>
        <taxon>Methylophilaceae</taxon>
        <taxon>Novimethylophilus</taxon>
    </lineage>
</organism>
<gene>
    <name evidence="8" type="primary">rseB</name>
    <name evidence="8" type="ORF">NMK_0408</name>
</gene>
<evidence type="ECO:0000256" key="4">
    <source>
        <dbReference type="ARBA" id="ARBA00022764"/>
    </source>
</evidence>
<dbReference type="CDD" id="cd16327">
    <property type="entry name" value="RseB"/>
    <property type="match status" value="1"/>
</dbReference>
<evidence type="ECO:0000256" key="5">
    <source>
        <dbReference type="SAM" id="SignalP"/>
    </source>
</evidence>
<comment type="subcellular location">
    <subcellularLocation>
        <location evidence="1">Periplasm</location>
    </subcellularLocation>
</comment>
<dbReference type="PANTHER" id="PTHR38782">
    <property type="match status" value="1"/>
</dbReference>
<feature type="domain" description="MucB/RseB N-terminal" evidence="6">
    <location>
        <begin position="30"/>
        <end position="197"/>
    </location>
</feature>
<evidence type="ECO:0000256" key="2">
    <source>
        <dbReference type="ARBA" id="ARBA00008150"/>
    </source>
</evidence>
<dbReference type="Gene3D" id="2.50.20.10">
    <property type="entry name" value="Lipoprotein localisation LolA/LolB/LppX"/>
    <property type="match status" value="1"/>
</dbReference>
<protein>
    <submittedName>
        <fullName evidence="8">Sigma-E factor negative regulatory protein RseB</fullName>
    </submittedName>
</protein>
<feature type="domain" description="MucB/RseB C-terminal" evidence="7">
    <location>
        <begin position="224"/>
        <end position="320"/>
    </location>
</feature>
<dbReference type="AlphaFoldDB" id="A0A2R5F7J0"/>
<accession>A0A2R5F7J0</accession>
<evidence type="ECO:0000313" key="9">
    <source>
        <dbReference type="Proteomes" id="UP000245081"/>
    </source>
</evidence>
<keyword evidence="3 5" id="KW-0732">Signal</keyword>
<dbReference type="Pfam" id="PF03888">
    <property type="entry name" value="MucB_RseB"/>
    <property type="match status" value="1"/>
</dbReference>